<gene>
    <name evidence="1" type="ORF">CMUC_0850</name>
</gene>
<keyword evidence="2" id="KW-1185">Reference proteome</keyword>
<evidence type="ECO:0000313" key="1">
    <source>
        <dbReference type="EMBL" id="QCD44645.1"/>
    </source>
</evidence>
<evidence type="ECO:0000313" key="2">
    <source>
        <dbReference type="Proteomes" id="UP000503264"/>
    </source>
</evidence>
<dbReference type="InterPro" id="IPR035393">
    <property type="entry name" value="DUF5416"/>
</dbReference>
<reference evidence="1 2" key="1">
    <citation type="submission" date="2016-07" db="EMBL/GenBank/DDBJ databases">
        <title>Comparative genomics of the Campylobacter concisus group.</title>
        <authorList>
            <person name="Miller W.G."/>
            <person name="Yee E."/>
            <person name="Chapman M.H."/>
            <person name="Huynh S."/>
            <person name="Bono J.L."/>
            <person name="On S.L.W."/>
            <person name="StLeger J."/>
            <person name="Foster G."/>
            <person name="Parker C.T."/>
        </authorList>
    </citation>
    <scope>NUCLEOTIDE SEQUENCE [LARGE SCALE GENOMIC DNA]</scope>
    <source>
        <strain evidence="1 2">CCUG 21559</strain>
    </source>
</reference>
<dbReference type="EMBL" id="CP012542">
    <property type="protein sequence ID" value="QCD44645.1"/>
    <property type="molecule type" value="Genomic_DNA"/>
</dbReference>
<proteinExistence type="predicted"/>
<name>A0A6G5QG31_9BACT</name>
<dbReference type="AlphaFoldDB" id="A0A6G5QG31"/>
<protein>
    <submittedName>
        <fullName evidence="1">Uncharacterized protein</fullName>
    </submittedName>
</protein>
<dbReference type="Pfam" id="PF17437">
    <property type="entry name" value="DUF5416"/>
    <property type="match status" value="1"/>
</dbReference>
<accession>A0A6G5QG31</accession>
<sequence length="166" mass="19116">MHTAYYAQNFSSYEIRPTGISGFFSISSDSQTDLVNFDTTNFVFKDCTKSYNELFGDFAQIFKFGKEIGCDKDVELIKILIQGYDENSDSLVFDSLALSSPYRYSIANKAIEVSFNFSKDDDVSKFLSSLTYRYTFGDTDEVRRIFVYIDGELSYDKILKSQERMI</sequence>
<dbReference type="Proteomes" id="UP000503264">
    <property type="component" value="Chromosome"/>
</dbReference>
<organism evidence="1 2">
    <name type="scientific">Campylobacter mucosalis CCUG 21559</name>
    <dbReference type="NCBI Taxonomy" id="1032067"/>
    <lineage>
        <taxon>Bacteria</taxon>
        <taxon>Pseudomonadati</taxon>
        <taxon>Campylobacterota</taxon>
        <taxon>Epsilonproteobacteria</taxon>
        <taxon>Campylobacterales</taxon>
        <taxon>Campylobacteraceae</taxon>
        <taxon>Campylobacter</taxon>
    </lineage>
</organism>
<dbReference type="RefSeq" id="WP_171993705.1">
    <property type="nucleotide sequence ID" value="NZ_CP012542.1"/>
</dbReference>